<dbReference type="GO" id="GO:0009052">
    <property type="term" value="P:pentose-phosphate shunt, non-oxidative branch"/>
    <property type="evidence" value="ECO:0007669"/>
    <property type="project" value="UniProtKB-UniRule"/>
</dbReference>
<dbReference type="InterPro" id="IPR020672">
    <property type="entry name" value="Ribose5P_isomerase_typA_subgr"/>
</dbReference>
<sequence>MDSKKAAGEKAAEYVKNGMKIGLGTGSTVYWTIVKLGEMVKEGLRIEAIPTSEQTEKLAIELGIPLFKPYPSMKKLDLTIDGADEVSSDVNLIKGGGGALLREKMLASYSSVFITVVDHSKCVSELGHFPLPVEVAKFGWELTSIQIARLGCAPTLRMANGAPFITDNGNYLLDCPFDTITNPAEMTVKLNRIPGVAENGLFVNMTNILIVGRADGMVRIHEN</sequence>
<feature type="binding site" evidence="3">
    <location>
        <position position="121"/>
    </location>
    <ligand>
        <name>substrate</name>
    </ligand>
</feature>
<dbReference type="InterPro" id="IPR004788">
    <property type="entry name" value="Ribose5P_isomerase_type_A"/>
</dbReference>
<dbReference type="Gene3D" id="3.40.50.1360">
    <property type="match status" value="1"/>
</dbReference>
<dbReference type="RefSeq" id="WP_155704142.1">
    <property type="nucleotide sequence ID" value="NZ_CP034235.1"/>
</dbReference>
<dbReference type="SUPFAM" id="SSF100950">
    <property type="entry name" value="NagB/RpiA/CoA transferase-like"/>
    <property type="match status" value="1"/>
</dbReference>
<dbReference type="EC" id="5.3.1.6" evidence="3"/>
<dbReference type="CDD" id="cd01398">
    <property type="entry name" value="RPI_A"/>
    <property type="match status" value="1"/>
</dbReference>
<name>A0A6B8RTY2_9BACL</name>
<proteinExistence type="inferred from homology"/>
<dbReference type="GO" id="GO:0005829">
    <property type="term" value="C:cytosol"/>
    <property type="evidence" value="ECO:0007669"/>
    <property type="project" value="TreeGrafter"/>
</dbReference>
<evidence type="ECO:0000256" key="1">
    <source>
        <dbReference type="ARBA" id="ARBA00001713"/>
    </source>
</evidence>
<dbReference type="PANTHER" id="PTHR11934">
    <property type="entry name" value="RIBOSE-5-PHOSPHATE ISOMERASE"/>
    <property type="match status" value="1"/>
</dbReference>
<dbReference type="PANTHER" id="PTHR11934:SF0">
    <property type="entry name" value="RIBOSE-5-PHOSPHATE ISOMERASE"/>
    <property type="match status" value="1"/>
</dbReference>
<dbReference type="OrthoDB" id="5870696at2"/>
<evidence type="ECO:0000256" key="3">
    <source>
        <dbReference type="HAMAP-Rule" id="MF_00170"/>
    </source>
</evidence>
<dbReference type="KEGG" id="ppsc:EHS13_31245"/>
<dbReference type="GO" id="GO:0006014">
    <property type="term" value="P:D-ribose metabolic process"/>
    <property type="evidence" value="ECO:0007669"/>
    <property type="project" value="TreeGrafter"/>
</dbReference>
<dbReference type="SUPFAM" id="SSF75445">
    <property type="entry name" value="D-ribose-5-phosphate isomerase (RpiA), lid domain"/>
    <property type="match status" value="1"/>
</dbReference>
<accession>A0A6B8RTY2</accession>
<dbReference type="NCBIfam" id="NF001924">
    <property type="entry name" value="PRK00702.1"/>
    <property type="match status" value="1"/>
</dbReference>
<organism evidence="4 5">
    <name type="scientific">Paenibacillus psychroresistens</name>
    <dbReference type="NCBI Taxonomy" id="1778678"/>
    <lineage>
        <taxon>Bacteria</taxon>
        <taxon>Bacillati</taxon>
        <taxon>Bacillota</taxon>
        <taxon>Bacilli</taxon>
        <taxon>Bacillales</taxon>
        <taxon>Paenibacillaceae</taxon>
        <taxon>Paenibacillus</taxon>
    </lineage>
</organism>
<comment type="catalytic activity">
    <reaction evidence="1 3">
        <text>aldehydo-D-ribose 5-phosphate = D-ribulose 5-phosphate</text>
        <dbReference type="Rhea" id="RHEA:14657"/>
        <dbReference type="ChEBI" id="CHEBI:58121"/>
        <dbReference type="ChEBI" id="CHEBI:58273"/>
        <dbReference type="EC" id="5.3.1.6"/>
    </reaction>
</comment>
<dbReference type="EMBL" id="CP034235">
    <property type="protein sequence ID" value="QGQ99035.1"/>
    <property type="molecule type" value="Genomic_DNA"/>
</dbReference>
<keyword evidence="2 3" id="KW-0413">Isomerase</keyword>
<dbReference type="FunFam" id="3.40.50.1360:FF:000001">
    <property type="entry name" value="Ribose-5-phosphate isomerase A"/>
    <property type="match status" value="1"/>
</dbReference>
<evidence type="ECO:0000256" key="2">
    <source>
        <dbReference type="ARBA" id="ARBA00023235"/>
    </source>
</evidence>
<evidence type="ECO:0000313" key="5">
    <source>
        <dbReference type="Proteomes" id="UP000426246"/>
    </source>
</evidence>
<feature type="active site" description="Proton acceptor" evidence="3">
    <location>
        <position position="103"/>
    </location>
</feature>
<dbReference type="HAMAP" id="MF_00170">
    <property type="entry name" value="Rib_5P_isom_A"/>
    <property type="match status" value="1"/>
</dbReference>
<protein>
    <recommendedName>
        <fullName evidence="3">Ribose-5-phosphate isomerase A</fullName>
        <ecNumber evidence="3">5.3.1.6</ecNumber>
    </recommendedName>
    <alternativeName>
        <fullName evidence="3">Phosphoriboisomerase A</fullName>
        <shortName evidence="3">PRI</shortName>
    </alternativeName>
</protein>
<comment type="subunit">
    <text evidence="3">Homodimer.</text>
</comment>
<dbReference type="Proteomes" id="UP000426246">
    <property type="component" value="Chromosome"/>
</dbReference>
<dbReference type="NCBIfam" id="TIGR00021">
    <property type="entry name" value="rpiA"/>
    <property type="match status" value="1"/>
</dbReference>
<dbReference type="InterPro" id="IPR037171">
    <property type="entry name" value="NagB/RpiA_transferase-like"/>
</dbReference>
<dbReference type="UniPathway" id="UPA00115">
    <property type="reaction ID" value="UER00412"/>
</dbReference>
<keyword evidence="5" id="KW-1185">Reference proteome</keyword>
<comment type="pathway">
    <text evidence="3">Carbohydrate degradation; pentose phosphate pathway; D-ribose 5-phosphate from D-ribulose 5-phosphate (non-oxidative stage): step 1/1.</text>
</comment>
<dbReference type="GO" id="GO:0004751">
    <property type="term" value="F:ribose-5-phosphate isomerase activity"/>
    <property type="evidence" value="ECO:0007669"/>
    <property type="project" value="UniProtKB-UniRule"/>
</dbReference>
<feature type="binding site" evidence="3">
    <location>
        <begin position="25"/>
        <end position="28"/>
    </location>
    <ligand>
        <name>substrate</name>
    </ligand>
</feature>
<comment type="function">
    <text evidence="3">Catalyzes the reversible conversion of ribose-5-phosphate to ribulose 5-phosphate.</text>
</comment>
<reference evidence="5" key="1">
    <citation type="submission" date="2018-11" db="EMBL/GenBank/DDBJ databases">
        <title>Complete genome sequence of Paenibacillus sp. ML311-T8.</title>
        <authorList>
            <person name="Nam Y.-D."/>
            <person name="Kang J."/>
            <person name="Chung W.-H."/>
            <person name="Park Y.S."/>
        </authorList>
    </citation>
    <scope>NUCLEOTIDE SEQUENCE [LARGE SCALE GENOMIC DNA]</scope>
    <source>
        <strain evidence="5">ML311-T8</strain>
    </source>
</reference>
<gene>
    <name evidence="3 4" type="primary">rpiA</name>
    <name evidence="4" type="ORF">EHS13_31245</name>
</gene>
<dbReference type="Gene3D" id="3.30.70.260">
    <property type="match status" value="1"/>
</dbReference>
<feature type="binding site" evidence="3">
    <location>
        <begin position="81"/>
        <end position="84"/>
    </location>
    <ligand>
        <name>substrate</name>
    </ligand>
</feature>
<feature type="binding site" evidence="3">
    <location>
        <begin position="94"/>
        <end position="97"/>
    </location>
    <ligand>
        <name>substrate</name>
    </ligand>
</feature>
<comment type="similarity">
    <text evidence="3">Belongs to the ribose 5-phosphate isomerase family.</text>
</comment>
<dbReference type="AlphaFoldDB" id="A0A6B8RTY2"/>
<dbReference type="Pfam" id="PF06026">
    <property type="entry name" value="Rib_5-P_isom_A"/>
    <property type="match status" value="1"/>
</dbReference>
<evidence type="ECO:0000313" key="4">
    <source>
        <dbReference type="EMBL" id="QGQ99035.1"/>
    </source>
</evidence>